<keyword evidence="1" id="KW-0472">Membrane</keyword>
<proteinExistence type="predicted"/>
<dbReference type="KEGG" id="mseb:RE474_05720"/>
<sequence>MRKTGKKSILVSDDALTEVVDFVITLGIMLLAISVIGLAGYPLIEHMKESGHIDNIKQSFAVLAPNMNKIVTGKAPSQSVELKMYSGGGVFVTGTSYMNITMDTWNETTSATETVSHERQLRMVQNEYRDTTIAYENTGTWARYPPGESVVVTEPNIAYDNNSMVIPMVTITGNSGMSGSGLIRVIADGGQLAVGRYENVSRVQITISSEYYDAWERYLGDSIGMHTVDINSSSHTVSMEKNYSQNIDVLVTISPMSVTIE</sequence>
<keyword evidence="1" id="KW-1133">Transmembrane helix</keyword>
<organism evidence="2 3">
    <name type="scientific">Methanolobus sediminis</name>
    <dbReference type="NCBI Taxonomy" id="3072978"/>
    <lineage>
        <taxon>Archaea</taxon>
        <taxon>Methanobacteriati</taxon>
        <taxon>Methanobacteriota</taxon>
        <taxon>Stenosarchaea group</taxon>
        <taxon>Methanomicrobia</taxon>
        <taxon>Methanosarcinales</taxon>
        <taxon>Methanosarcinaceae</taxon>
        <taxon>Methanolobus</taxon>
    </lineage>
</organism>
<dbReference type="GeneID" id="84232195"/>
<evidence type="ECO:0000313" key="3">
    <source>
        <dbReference type="Proteomes" id="UP001182908"/>
    </source>
</evidence>
<dbReference type="InterPro" id="IPR055713">
    <property type="entry name" value="DUF7289"/>
</dbReference>
<dbReference type="RefSeq" id="WP_309312005.1">
    <property type="nucleotide sequence ID" value="NZ_CP133592.1"/>
</dbReference>
<dbReference type="Proteomes" id="UP001182908">
    <property type="component" value="Chromosome"/>
</dbReference>
<evidence type="ECO:0008006" key="4">
    <source>
        <dbReference type="Google" id="ProtNLM"/>
    </source>
</evidence>
<gene>
    <name evidence="2" type="ORF">RE474_05720</name>
</gene>
<accession>A0AA51UMT8</accession>
<feature type="transmembrane region" description="Helical" evidence="1">
    <location>
        <begin position="22"/>
        <end position="44"/>
    </location>
</feature>
<evidence type="ECO:0000313" key="2">
    <source>
        <dbReference type="EMBL" id="WMW26209.1"/>
    </source>
</evidence>
<name>A0AA51UMT8_9EURY</name>
<keyword evidence="1" id="KW-0812">Transmembrane</keyword>
<protein>
    <recommendedName>
        <fullName evidence="4">Flagellin</fullName>
    </recommendedName>
</protein>
<dbReference type="AlphaFoldDB" id="A0AA51UMT8"/>
<evidence type="ECO:0000256" key="1">
    <source>
        <dbReference type="SAM" id="Phobius"/>
    </source>
</evidence>
<dbReference type="EMBL" id="CP133592">
    <property type="protein sequence ID" value="WMW26209.1"/>
    <property type="molecule type" value="Genomic_DNA"/>
</dbReference>
<dbReference type="Pfam" id="PF23960">
    <property type="entry name" value="DUF7289"/>
    <property type="match status" value="1"/>
</dbReference>
<keyword evidence="3" id="KW-1185">Reference proteome</keyword>
<reference evidence="2 3" key="1">
    <citation type="submission" date="2023-08" db="EMBL/GenBank/DDBJ databases">
        <title>Methanolobus mangrovi sp. nov. and Methanolobus sediminis sp. nov, two novel methylotrophic methanogens isolated from mangrove sediments in China.</title>
        <authorList>
            <person name="Zhou J."/>
        </authorList>
    </citation>
    <scope>NUCLEOTIDE SEQUENCE [LARGE SCALE GENOMIC DNA]</scope>
    <source>
        <strain evidence="2 3">FTZ6</strain>
    </source>
</reference>